<dbReference type="SMART" id="SM00271">
    <property type="entry name" value="DnaJ"/>
    <property type="match status" value="1"/>
</dbReference>
<protein>
    <recommendedName>
        <fullName evidence="5">J domain-containing protein</fullName>
    </recommendedName>
</protein>
<organism evidence="6 7">
    <name type="scientific">Paenibacillus oenotherae</name>
    <dbReference type="NCBI Taxonomy" id="1435645"/>
    <lineage>
        <taxon>Bacteria</taxon>
        <taxon>Bacillati</taxon>
        <taxon>Bacillota</taxon>
        <taxon>Bacilli</taxon>
        <taxon>Bacillales</taxon>
        <taxon>Paenibacillaceae</taxon>
        <taxon>Paenibacillus</taxon>
    </lineage>
</organism>
<dbReference type="InterPro" id="IPR001623">
    <property type="entry name" value="DnaJ_domain"/>
</dbReference>
<keyword evidence="1" id="KW-0235">DNA replication</keyword>
<dbReference type="Gene3D" id="1.25.40.10">
    <property type="entry name" value="Tetratricopeptide repeat domain"/>
    <property type="match status" value="1"/>
</dbReference>
<evidence type="ECO:0000256" key="2">
    <source>
        <dbReference type="ARBA" id="ARBA00023016"/>
    </source>
</evidence>
<comment type="caution">
    <text evidence="6">The sequence shown here is derived from an EMBL/GenBank/DDBJ whole genome shotgun (WGS) entry which is preliminary data.</text>
</comment>
<evidence type="ECO:0000313" key="6">
    <source>
        <dbReference type="EMBL" id="MBW7477554.1"/>
    </source>
</evidence>
<evidence type="ECO:0000256" key="3">
    <source>
        <dbReference type="SAM" id="MobiDB-lite"/>
    </source>
</evidence>
<evidence type="ECO:0000256" key="4">
    <source>
        <dbReference type="SAM" id="Phobius"/>
    </source>
</evidence>
<dbReference type="RefSeq" id="WP_219874836.1">
    <property type="nucleotide sequence ID" value="NZ_JAHZIJ010000026.1"/>
</dbReference>
<feature type="transmembrane region" description="Helical" evidence="4">
    <location>
        <begin position="601"/>
        <end position="621"/>
    </location>
</feature>
<keyword evidence="4" id="KW-1133">Transmembrane helix</keyword>
<keyword evidence="4" id="KW-0812">Transmembrane</keyword>
<dbReference type="Gene3D" id="1.10.287.110">
    <property type="entry name" value="DnaJ domain"/>
    <property type="match status" value="1"/>
</dbReference>
<evidence type="ECO:0000256" key="1">
    <source>
        <dbReference type="ARBA" id="ARBA00022705"/>
    </source>
</evidence>
<reference evidence="6 7" key="1">
    <citation type="submission" date="2021-07" db="EMBL/GenBank/DDBJ databases">
        <title>Paenibacillus radiodurans sp. nov., isolated from the southeastern edge of Tengger Desert.</title>
        <authorList>
            <person name="Zhang G."/>
        </authorList>
    </citation>
    <scope>NUCLEOTIDE SEQUENCE [LARGE SCALE GENOMIC DNA]</scope>
    <source>
        <strain evidence="6 7">DT7-4</strain>
    </source>
</reference>
<dbReference type="CDD" id="cd06257">
    <property type="entry name" value="DnaJ"/>
    <property type="match status" value="1"/>
</dbReference>
<keyword evidence="4" id="KW-0472">Membrane</keyword>
<feature type="transmembrane region" description="Helical" evidence="4">
    <location>
        <begin position="420"/>
        <end position="442"/>
    </location>
</feature>
<keyword evidence="7" id="KW-1185">Reference proteome</keyword>
<accession>A0ABS7DC90</accession>
<dbReference type="Proteomes" id="UP000812277">
    <property type="component" value="Unassembled WGS sequence"/>
</dbReference>
<dbReference type="InterPro" id="IPR011990">
    <property type="entry name" value="TPR-like_helical_dom_sf"/>
</dbReference>
<feature type="domain" description="J" evidence="5">
    <location>
        <begin position="2"/>
        <end position="72"/>
    </location>
</feature>
<proteinExistence type="predicted"/>
<evidence type="ECO:0000259" key="5">
    <source>
        <dbReference type="PROSITE" id="PS50076"/>
    </source>
</evidence>
<dbReference type="SUPFAM" id="SSF46565">
    <property type="entry name" value="Chaperone J-domain"/>
    <property type="match status" value="1"/>
</dbReference>
<sequence>MRAWDYLGIKPTDDTAAIKRAYAKMLKLHHPEDDPAGYQRLREAYDQVMKGVKVKAQKERSSASRRLLDEDDLISVESSAKGPDEEIQQPASYTYRIIESVNRRSAMEHEAHSEQEEDARSASGGGLDGFMEKVKSVYSDFPARLDPYQWSELLNDDLVWNASLQQEVSERLLSFLEEHYFLPKAVWTLLDETYHWKERAKEETAHFLAEYPQVYACIACNGHNMKYDYLRSGGNIDYEAYLRQREAAYRALKDGDLQAMKGALDQAFAIFEGDGELVRLQLEYYRRLGDAEAAIANCNLSVLEVYHYDEACYYRARLLYESGQWLEALPVIEELLARLPNDIDVLDLAGQCCRSLQKQQQAQEMFDRILALNENDIGAFLSQVQMNNYEGAHHSQQEAIRQKRERNLRLRRMLVMGRKAFLQLLLRKWLSFAVIIVILVLLNSPRSPLAFPAETEIRTIDDYYNIIAYLQSEPLIRVTLRDVEWTTLKQTDRQVYFKDGNMFESPSDQEPRPNEGYICVGYLDGVGIMFNASSELVEGIKGLHRYSLEVTGTVREFLPTVIWELESSDTTLSGMYAQDHGEFFATDAFIDSSEAGKSRGFLSFVQFILIVAVLVLIFMILRKLLFLWSRLRWS</sequence>
<dbReference type="InterPro" id="IPR036869">
    <property type="entry name" value="J_dom_sf"/>
</dbReference>
<dbReference type="PROSITE" id="PS50076">
    <property type="entry name" value="DNAJ_2"/>
    <property type="match status" value="1"/>
</dbReference>
<dbReference type="EMBL" id="JAHZIJ010000026">
    <property type="protein sequence ID" value="MBW7477554.1"/>
    <property type="molecule type" value="Genomic_DNA"/>
</dbReference>
<keyword evidence="2" id="KW-0346">Stress response</keyword>
<name>A0ABS7DC90_9BACL</name>
<dbReference type="SUPFAM" id="SSF48452">
    <property type="entry name" value="TPR-like"/>
    <property type="match status" value="1"/>
</dbReference>
<feature type="region of interest" description="Disordered" evidence="3">
    <location>
        <begin position="105"/>
        <end position="125"/>
    </location>
</feature>
<gene>
    <name evidence="6" type="ORF">K0T92_22810</name>
</gene>
<evidence type="ECO:0000313" key="7">
    <source>
        <dbReference type="Proteomes" id="UP000812277"/>
    </source>
</evidence>
<feature type="compositionally biased region" description="Basic and acidic residues" evidence="3">
    <location>
        <begin position="105"/>
        <end position="120"/>
    </location>
</feature>